<keyword evidence="7" id="KW-0547">Nucleotide-binding</keyword>
<feature type="region of interest" description="Disordered" evidence="15">
    <location>
        <begin position="501"/>
        <end position="523"/>
    </location>
</feature>
<feature type="region of interest" description="Disordered" evidence="15">
    <location>
        <begin position="912"/>
        <end position="931"/>
    </location>
</feature>
<dbReference type="InterPro" id="IPR036974">
    <property type="entry name" value="PUA_sf"/>
</dbReference>
<keyword evidence="2" id="KW-0963">Cytoplasm</keyword>
<dbReference type="GO" id="GO:0006811">
    <property type="term" value="P:monoatomic ion transport"/>
    <property type="evidence" value="ECO:0007669"/>
    <property type="project" value="UniProtKB-KW"/>
</dbReference>
<feature type="transmembrane region" description="Helical" evidence="16">
    <location>
        <begin position="208"/>
        <end position="228"/>
    </location>
</feature>
<dbReference type="InterPro" id="IPR013112">
    <property type="entry name" value="FAD-bd_8"/>
</dbReference>
<dbReference type="InterPro" id="IPR001048">
    <property type="entry name" value="Asp/Glu/Uridylate_kinase"/>
</dbReference>
<evidence type="ECO:0000256" key="5">
    <source>
        <dbReference type="ARBA" id="ARBA00022679"/>
    </source>
</evidence>
<evidence type="ECO:0000256" key="9">
    <source>
        <dbReference type="ARBA" id="ARBA00022840"/>
    </source>
</evidence>
<dbReference type="SUPFAM" id="SSF52343">
    <property type="entry name" value="Ferredoxin reductase-like, C-terminal NADP-linked domain"/>
    <property type="match status" value="1"/>
</dbReference>
<evidence type="ECO:0000313" key="19">
    <source>
        <dbReference type="Proteomes" id="UP000807716"/>
    </source>
</evidence>
<keyword evidence="13" id="KW-0406">Ion transport</keyword>
<dbReference type="InterPro" id="IPR041739">
    <property type="entry name" value="G5K_ProB"/>
</dbReference>
<evidence type="ECO:0000256" key="10">
    <source>
        <dbReference type="ARBA" id="ARBA00022982"/>
    </source>
</evidence>
<keyword evidence="13" id="KW-0813">Transport</keyword>
<dbReference type="GO" id="GO:1901607">
    <property type="term" value="P:alpha-amino acid biosynthetic process"/>
    <property type="evidence" value="ECO:0007669"/>
    <property type="project" value="UniProtKB-ARBA"/>
</dbReference>
<feature type="transmembrane region" description="Helical" evidence="16">
    <location>
        <begin position="248"/>
        <end position="265"/>
    </location>
</feature>
<evidence type="ECO:0000256" key="7">
    <source>
        <dbReference type="ARBA" id="ARBA00022741"/>
    </source>
</evidence>
<dbReference type="SUPFAM" id="SSF88697">
    <property type="entry name" value="PUA domain-like"/>
    <property type="match status" value="1"/>
</dbReference>
<dbReference type="PROSITE" id="PS50890">
    <property type="entry name" value="PUA"/>
    <property type="match status" value="1"/>
</dbReference>
<evidence type="ECO:0000256" key="16">
    <source>
        <dbReference type="SAM" id="Phobius"/>
    </source>
</evidence>
<evidence type="ECO:0000256" key="14">
    <source>
        <dbReference type="ARBA" id="ARBA00023136"/>
    </source>
</evidence>
<comment type="caution">
    <text evidence="18">The sequence shown here is derived from an EMBL/GenBank/DDBJ whole genome shotgun (WGS) entry which is preliminary data.</text>
</comment>
<evidence type="ECO:0000256" key="3">
    <source>
        <dbReference type="ARBA" id="ARBA00022605"/>
    </source>
</evidence>
<evidence type="ECO:0000259" key="17">
    <source>
        <dbReference type="PROSITE" id="PS51384"/>
    </source>
</evidence>
<dbReference type="Gene3D" id="3.40.50.80">
    <property type="entry name" value="Nucleotide-binding domain of ferredoxin-NADP reductase (FNR) module"/>
    <property type="match status" value="1"/>
</dbReference>
<feature type="transmembrane region" description="Helical" evidence="16">
    <location>
        <begin position="135"/>
        <end position="158"/>
    </location>
</feature>
<dbReference type="NCBIfam" id="TIGR01027">
    <property type="entry name" value="proB"/>
    <property type="match status" value="1"/>
</dbReference>
<organism evidence="18 19">
    <name type="scientific">Actinomortierella ambigua</name>
    <dbReference type="NCBI Taxonomy" id="1343610"/>
    <lineage>
        <taxon>Eukaryota</taxon>
        <taxon>Fungi</taxon>
        <taxon>Fungi incertae sedis</taxon>
        <taxon>Mucoromycota</taxon>
        <taxon>Mortierellomycotina</taxon>
        <taxon>Mortierellomycetes</taxon>
        <taxon>Mortierellales</taxon>
        <taxon>Mortierellaceae</taxon>
        <taxon>Actinomortierella</taxon>
    </lineage>
</organism>
<dbReference type="InterPro" id="IPR013130">
    <property type="entry name" value="Fe3_Rdtase_TM_dom"/>
</dbReference>
<dbReference type="PROSITE" id="PS00902">
    <property type="entry name" value="GLUTAMATE_5_KINASE"/>
    <property type="match status" value="1"/>
</dbReference>
<dbReference type="FunFam" id="3.40.1160.10:FF:000018">
    <property type="entry name" value="Glutamate 5-kinase"/>
    <property type="match status" value="1"/>
</dbReference>
<dbReference type="GO" id="GO:0005829">
    <property type="term" value="C:cytosol"/>
    <property type="evidence" value="ECO:0007669"/>
    <property type="project" value="TreeGrafter"/>
</dbReference>
<dbReference type="InterPro" id="IPR019797">
    <property type="entry name" value="Glutamate_5-kinase_CS"/>
</dbReference>
<evidence type="ECO:0000256" key="6">
    <source>
        <dbReference type="ARBA" id="ARBA00022692"/>
    </source>
</evidence>
<evidence type="ECO:0000313" key="18">
    <source>
        <dbReference type="EMBL" id="KAG0259058.1"/>
    </source>
</evidence>
<evidence type="ECO:0000256" key="1">
    <source>
        <dbReference type="ARBA" id="ARBA00004141"/>
    </source>
</evidence>
<sequence>MDHSNHGASTSTPWNVNLSYAVDWSIVLAVPVALLAVRHVVVLTTKALQRRKGRSSAGAFVGRPRHSEDSEDDFSDDDEMHKPSQHVSAHSTNLGGQSPKVEGPHPSKRPPSWSYGHVENWAVNKFSATLFFGNYLHLVAGVTLLTLIFLSILAVLLLSQADLYLNSNRAGYLGLSCIPFLFAFTGKNSIVSFLTGISHHRLNQVHRFLGLSLFTLVSVHMGCMFHVWWPWKKLLADQLASEKVRYGLATYTALGLMVVLAAWPVRRWAYEVFLMSHTLFLVFLVCVSLHTPYAMRFIVAGIVVYLLNVLVGWCVKTHSGLARATVYQGRLTRVTIAKPIQSRPGQHVYLCVPTMSYIQWHPFTISSSDEESITIHARAVGGYTRKLAQWPESLQQRVILTGPYGEGIQVGCRPSVDKVVFVAAGSGLSYVLPILTDLLERRQQGRRRKETGAATTWTGPIEVVWCIRDQDEVEWFREELEECLDRASGCLREPWRGGVDDKEATELLPSSPSKDDLQRHGSNKHHNGLRLVLHFTSLVSSLDVTTTADGGPVPVNRENSLQLQSIVSTTTGSVARSGQPFAGDGRVEWIQARLNVSDYVQRVIRETPPEREIDIVGCGPPVFLGELHNATAKAESLKGCRVNLHTERFHLHHNERRRRAPGSLTIVIKLGTSSICDEVTHYPRLSTLSLIVETILKLKALGHRVVLVTSGAIGVGLRRLNLPSKPKDLAQIQAIAAVGQGRLMSLYDDLFSQFNQPIAQILLTKNDLADRTQYLNACNTMDALLEMGVIPIVNENDTISVSEIRFGDNDTLSAITAGMIHADYLFLMTDVDCLYTDNPRINPDAKPVLVVDDIAELKKRVSVATAGSSLGTGGMITKLIAAELATAAGVTTVIARGSTPQNIFPIITQPLQRTRAPSPANSGSEGSSAAAAAATSTTTTTIVGSATAAAPAVLTSASDMPLHTRFVAKDNPMVDRKWWILHGLHAAGTVYIDHGAYKAITNASQKSSLFSAGIIGVEGSFVAQQSVRVVYDAARARQHKREKVVAKLKAAAAASSSAAAAAGDSEDSSTEVGSSDVAKELEQLELSEPVVEDGQVPIEVGKGLANYASHEIARIMGCHSRQIIDKLGYADAECVIHRENLTRTKLTHSSSNTA</sequence>
<dbReference type="InterPro" id="IPR005715">
    <property type="entry name" value="Glu_5kinase/COase_Synthase"/>
</dbReference>
<evidence type="ECO:0000256" key="2">
    <source>
        <dbReference type="ARBA" id="ARBA00022490"/>
    </source>
</evidence>
<dbReference type="OrthoDB" id="409889at2759"/>
<dbReference type="Pfam" id="PF01472">
    <property type="entry name" value="PUA"/>
    <property type="match status" value="1"/>
</dbReference>
<comment type="subcellular location">
    <subcellularLocation>
        <location evidence="1">Membrane</location>
        <topology evidence="1">Multi-pass membrane protein</topology>
    </subcellularLocation>
</comment>
<dbReference type="InterPro" id="IPR017927">
    <property type="entry name" value="FAD-bd_FR_type"/>
</dbReference>
<feature type="region of interest" description="Disordered" evidence="15">
    <location>
        <begin position="54"/>
        <end position="111"/>
    </location>
</feature>
<evidence type="ECO:0000256" key="8">
    <source>
        <dbReference type="ARBA" id="ARBA00022777"/>
    </source>
</evidence>
<dbReference type="AlphaFoldDB" id="A0A9P6Q3H1"/>
<dbReference type="GO" id="GO:0016491">
    <property type="term" value="F:oxidoreductase activity"/>
    <property type="evidence" value="ECO:0007669"/>
    <property type="project" value="UniProtKB-KW"/>
</dbReference>
<feature type="transmembrane region" description="Helical" evidence="16">
    <location>
        <begin position="170"/>
        <end position="196"/>
    </location>
</feature>
<reference evidence="18" key="1">
    <citation type="journal article" date="2020" name="Fungal Divers.">
        <title>Resolving the Mortierellaceae phylogeny through synthesis of multi-gene phylogenetics and phylogenomics.</title>
        <authorList>
            <person name="Vandepol N."/>
            <person name="Liber J."/>
            <person name="Desiro A."/>
            <person name="Na H."/>
            <person name="Kennedy M."/>
            <person name="Barry K."/>
            <person name="Grigoriev I.V."/>
            <person name="Miller A.N."/>
            <person name="O'Donnell K."/>
            <person name="Stajich J.E."/>
            <person name="Bonito G."/>
        </authorList>
    </citation>
    <scope>NUCLEOTIDE SEQUENCE</scope>
    <source>
        <strain evidence="18">BC1065</strain>
    </source>
</reference>
<dbReference type="SFLD" id="SFLDG01168">
    <property type="entry name" value="Ferric_reductase_subgroup_(FRE"/>
    <property type="match status" value="1"/>
</dbReference>
<feature type="transmembrane region" description="Helical" evidence="16">
    <location>
        <begin position="272"/>
        <end position="291"/>
    </location>
</feature>
<keyword evidence="6 16" id="KW-0812">Transmembrane</keyword>
<dbReference type="HAMAP" id="MF_00456">
    <property type="entry name" value="ProB"/>
    <property type="match status" value="1"/>
</dbReference>
<protein>
    <recommendedName>
        <fullName evidence="17">FAD-binding FR-type domain-containing protein</fullName>
    </recommendedName>
</protein>
<keyword evidence="8" id="KW-0418">Kinase</keyword>
<feature type="compositionally biased region" description="Low complexity" evidence="15">
    <location>
        <begin position="916"/>
        <end position="931"/>
    </location>
</feature>
<keyword evidence="4" id="KW-0641">Proline biosynthesis</keyword>
<feature type="compositionally biased region" description="Polar residues" evidence="15">
    <location>
        <begin position="85"/>
        <end position="96"/>
    </location>
</feature>
<accession>A0A9P6Q3H1</accession>
<dbReference type="Pfam" id="PF01794">
    <property type="entry name" value="Ferric_reduct"/>
    <property type="match status" value="1"/>
</dbReference>
<keyword evidence="10" id="KW-0249">Electron transport</keyword>
<feature type="transmembrane region" description="Helical" evidence="16">
    <location>
        <begin position="297"/>
        <end position="315"/>
    </location>
</feature>
<dbReference type="InterPro" id="IPR017938">
    <property type="entry name" value="Riboflavin_synthase-like_b-brl"/>
</dbReference>
<dbReference type="Pfam" id="PF00696">
    <property type="entry name" value="AA_kinase"/>
    <property type="match status" value="1"/>
</dbReference>
<dbReference type="GO" id="GO:0005524">
    <property type="term" value="F:ATP binding"/>
    <property type="evidence" value="ECO:0007669"/>
    <property type="project" value="UniProtKB-KW"/>
</dbReference>
<feature type="transmembrane region" description="Helical" evidence="16">
    <location>
        <begin position="419"/>
        <end position="439"/>
    </location>
</feature>
<dbReference type="GO" id="GO:0016020">
    <property type="term" value="C:membrane"/>
    <property type="evidence" value="ECO:0007669"/>
    <property type="project" value="UniProtKB-SubCell"/>
</dbReference>
<dbReference type="Gene3D" id="2.30.130.10">
    <property type="entry name" value="PUA domain"/>
    <property type="match status" value="1"/>
</dbReference>
<dbReference type="CDD" id="cd21157">
    <property type="entry name" value="PUA_G5K"/>
    <property type="match status" value="1"/>
</dbReference>
<dbReference type="EMBL" id="JAAAJB010000299">
    <property type="protein sequence ID" value="KAG0259058.1"/>
    <property type="molecule type" value="Genomic_DNA"/>
</dbReference>
<evidence type="ECO:0000256" key="11">
    <source>
        <dbReference type="ARBA" id="ARBA00022989"/>
    </source>
</evidence>
<keyword evidence="9" id="KW-0067">ATP-binding</keyword>
<dbReference type="GO" id="GO:0004349">
    <property type="term" value="F:glutamate 5-kinase activity"/>
    <property type="evidence" value="ECO:0007669"/>
    <property type="project" value="InterPro"/>
</dbReference>
<dbReference type="CDD" id="cd04242">
    <property type="entry name" value="AAK_G5K_ProB"/>
    <property type="match status" value="1"/>
</dbReference>
<dbReference type="PROSITE" id="PS51384">
    <property type="entry name" value="FAD_FR"/>
    <property type="match status" value="1"/>
</dbReference>
<dbReference type="InterPro" id="IPR001057">
    <property type="entry name" value="Glu/AcGlu_kinase"/>
</dbReference>
<dbReference type="SFLD" id="SFLDS00052">
    <property type="entry name" value="Ferric_Reductase_Domain"/>
    <property type="match status" value="1"/>
</dbReference>
<dbReference type="CDD" id="cd06186">
    <property type="entry name" value="NOX_Duox_like_FAD_NADP"/>
    <property type="match status" value="1"/>
</dbReference>
<dbReference type="InterPro" id="IPR039261">
    <property type="entry name" value="FNR_nucleotide-bd"/>
</dbReference>
<dbReference type="GO" id="GO:0003723">
    <property type="term" value="F:RNA binding"/>
    <property type="evidence" value="ECO:0007669"/>
    <property type="project" value="InterPro"/>
</dbReference>
<keyword evidence="14 16" id="KW-0472">Membrane</keyword>
<dbReference type="InterPro" id="IPR002478">
    <property type="entry name" value="PUA"/>
</dbReference>
<dbReference type="InterPro" id="IPR036393">
    <property type="entry name" value="AceGlu_kinase-like_sf"/>
</dbReference>
<name>A0A9P6Q3H1_9FUNG</name>
<keyword evidence="3" id="KW-0028">Amino-acid biosynthesis</keyword>
<evidence type="ECO:0000256" key="12">
    <source>
        <dbReference type="ARBA" id="ARBA00023002"/>
    </source>
</evidence>
<keyword evidence="11 16" id="KW-1133">Transmembrane helix</keyword>
<dbReference type="PANTHER" id="PTHR43654">
    <property type="entry name" value="GLUTAMATE 5-KINASE"/>
    <property type="match status" value="1"/>
</dbReference>
<dbReference type="PRINTS" id="PR00474">
    <property type="entry name" value="GLU5KINASE"/>
</dbReference>
<dbReference type="Gene3D" id="2.40.30.10">
    <property type="entry name" value="Translation factors"/>
    <property type="match status" value="1"/>
</dbReference>
<keyword evidence="12" id="KW-0560">Oxidoreductase</keyword>
<dbReference type="PANTHER" id="PTHR43654:SF3">
    <property type="entry name" value="GLUTAMATE 5-KINASE"/>
    <property type="match status" value="1"/>
</dbReference>
<dbReference type="InterPro" id="IPR015947">
    <property type="entry name" value="PUA-like_sf"/>
</dbReference>
<evidence type="ECO:0000256" key="15">
    <source>
        <dbReference type="SAM" id="MobiDB-lite"/>
    </source>
</evidence>
<proteinExistence type="inferred from homology"/>
<dbReference type="SUPFAM" id="SSF63380">
    <property type="entry name" value="Riboflavin synthase domain-like"/>
    <property type="match status" value="1"/>
</dbReference>
<feature type="compositionally biased region" description="Acidic residues" evidence="15">
    <location>
        <begin position="69"/>
        <end position="78"/>
    </location>
</feature>
<keyword evidence="19" id="KW-1185">Reference proteome</keyword>
<keyword evidence="5" id="KW-0808">Transferase</keyword>
<dbReference type="SUPFAM" id="SSF53633">
    <property type="entry name" value="Carbamate kinase-like"/>
    <property type="match status" value="1"/>
</dbReference>
<dbReference type="Proteomes" id="UP000807716">
    <property type="component" value="Unassembled WGS sequence"/>
</dbReference>
<feature type="transmembrane region" description="Helical" evidence="16">
    <location>
        <begin position="24"/>
        <end position="44"/>
    </location>
</feature>
<dbReference type="InterPro" id="IPR013121">
    <property type="entry name" value="Fe_red_NAD-bd_6"/>
</dbReference>
<feature type="domain" description="FAD-binding FR-type" evidence="17">
    <location>
        <begin position="311"/>
        <end position="410"/>
    </location>
</feature>
<gene>
    <name evidence="18" type="ORF">DFQ27_004257</name>
</gene>
<dbReference type="Pfam" id="PF08030">
    <property type="entry name" value="NAD_binding_6"/>
    <property type="match status" value="1"/>
</dbReference>
<evidence type="ECO:0000256" key="4">
    <source>
        <dbReference type="ARBA" id="ARBA00022650"/>
    </source>
</evidence>
<evidence type="ECO:0000256" key="13">
    <source>
        <dbReference type="ARBA" id="ARBA00023065"/>
    </source>
</evidence>
<dbReference type="Gene3D" id="3.40.1160.10">
    <property type="entry name" value="Acetylglutamate kinase-like"/>
    <property type="match status" value="1"/>
</dbReference>
<dbReference type="Pfam" id="PF08022">
    <property type="entry name" value="FAD_binding_8"/>
    <property type="match status" value="1"/>
</dbReference>